<gene>
    <name evidence="2" type="ORF">ACFFIP_06490</name>
</gene>
<dbReference type="EMBL" id="JBHLWI010000014">
    <property type="protein sequence ID" value="MFC0262326.1"/>
    <property type="molecule type" value="Genomic_DNA"/>
</dbReference>
<evidence type="ECO:0008006" key="4">
    <source>
        <dbReference type="Google" id="ProtNLM"/>
    </source>
</evidence>
<name>A0ABV6FR18_9BACT</name>
<evidence type="ECO:0000313" key="2">
    <source>
        <dbReference type="EMBL" id="MFC0262326.1"/>
    </source>
</evidence>
<sequence length="169" mass="19397">MRKLIFIVFLLFFAHHSFGQYEPYLTVDYRNNIIGQVIDIYDGPQKLNKAQILDLMSSDTEVFEVYQSALRKQRINLGLDIARTAVFLGSTYYLIVPQPQSSQPSNLYLPLVVSALGIDIVAGFFRRSARNLTRQAVDLYNFGTPKNQASPYFDGKIPQTKIFAYTFYF</sequence>
<dbReference type="RefSeq" id="WP_382386769.1">
    <property type="nucleotide sequence ID" value="NZ_JBHLWI010000014.1"/>
</dbReference>
<protein>
    <recommendedName>
        <fullName evidence="4">DUF5683 domain-containing protein</fullName>
    </recommendedName>
</protein>
<feature type="transmembrane region" description="Helical" evidence="1">
    <location>
        <begin position="107"/>
        <end position="125"/>
    </location>
</feature>
<keyword evidence="1" id="KW-1133">Transmembrane helix</keyword>
<keyword evidence="3" id="KW-1185">Reference proteome</keyword>
<comment type="caution">
    <text evidence="2">The sequence shown here is derived from an EMBL/GenBank/DDBJ whole genome shotgun (WGS) entry which is preliminary data.</text>
</comment>
<proteinExistence type="predicted"/>
<accession>A0ABV6FR18</accession>
<reference evidence="2 3" key="1">
    <citation type="submission" date="2024-09" db="EMBL/GenBank/DDBJ databases">
        <authorList>
            <person name="Sun Q."/>
            <person name="Mori K."/>
        </authorList>
    </citation>
    <scope>NUCLEOTIDE SEQUENCE [LARGE SCALE GENOMIC DNA]</scope>
    <source>
        <strain evidence="2 3">CCM 7650</strain>
    </source>
</reference>
<evidence type="ECO:0000313" key="3">
    <source>
        <dbReference type="Proteomes" id="UP001589797"/>
    </source>
</evidence>
<keyword evidence="1" id="KW-0472">Membrane</keyword>
<dbReference type="Proteomes" id="UP001589797">
    <property type="component" value="Unassembled WGS sequence"/>
</dbReference>
<organism evidence="2 3">
    <name type="scientific">Fontibacter flavus</name>
    <dbReference type="NCBI Taxonomy" id="654838"/>
    <lineage>
        <taxon>Bacteria</taxon>
        <taxon>Pseudomonadati</taxon>
        <taxon>Bacteroidota</taxon>
        <taxon>Cytophagia</taxon>
        <taxon>Cytophagales</taxon>
        <taxon>Cyclobacteriaceae</taxon>
        <taxon>Fontibacter</taxon>
    </lineage>
</organism>
<keyword evidence="1" id="KW-0812">Transmembrane</keyword>
<evidence type="ECO:0000256" key="1">
    <source>
        <dbReference type="SAM" id="Phobius"/>
    </source>
</evidence>